<evidence type="ECO:0000313" key="2">
    <source>
        <dbReference type="Proteomes" id="UP000257109"/>
    </source>
</evidence>
<protein>
    <submittedName>
        <fullName evidence="1">Uncharacterized protein</fullName>
    </submittedName>
</protein>
<dbReference type="Proteomes" id="UP000257109">
    <property type="component" value="Unassembled WGS sequence"/>
</dbReference>
<dbReference type="AlphaFoldDB" id="A0A371H4P7"/>
<evidence type="ECO:0000313" key="1">
    <source>
        <dbReference type="EMBL" id="RDX97792.1"/>
    </source>
</evidence>
<feature type="non-terminal residue" evidence="1">
    <location>
        <position position="1"/>
    </location>
</feature>
<dbReference type="EMBL" id="QJKJ01003570">
    <property type="protein sequence ID" value="RDX97792.1"/>
    <property type="molecule type" value="Genomic_DNA"/>
</dbReference>
<reference evidence="1" key="1">
    <citation type="submission" date="2018-05" db="EMBL/GenBank/DDBJ databases">
        <title>Draft genome of Mucuna pruriens seed.</title>
        <authorList>
            <person name="Nnadi N.E."/>
            <person name="Vos R."/>
            <person name="Hasami M.H."/>
            <person name="Devisetty U.K."/>
            <person name="Aguiy J.C."/>
        </authorList>
    </citation>
    <scope>NUCLEOTIDE SEQUENCE [LARGE SCALE GENOMIC DNA]</scope>
    <source>
        <strain evidence="1">JCA_2017</strain>
    </source>
</reference>
<dbReference type="OrthoDB" id="1400168at2759"/>
<organism evidence="1 2">
    <name type="scientific">Mucuna pruriens</name>
    <name type="common">Velvet bean</name>
    <name type="synonym">Dolichos pruriens</name>
    <dbReference type="NCBI Taxonomy" id="157652"/>
    <lineage>
        <taxon>Eukaryota</taxon>
        <taxon>Viridiplantae</taxon>
        <taxon>Streptophyta</taxon>
        <taxon>Embryophyta</taxon>
        <taxon>Tracheophyta</taxon>
        <taxon>Spermatophyta</taxon>
        <taxon>Magnoliopsida</taxon>
        <taxon>eudicotyledons</taxon>
        <taxon>Gunneridae</taxon>
        <taxon>Pentapetalae</taxon>
        <taxon>rosids</taxon>
        <taxon>fabids</taxon>
        <taxon>Fabales</taxon>
        <taxon>Fabaceae</taxon>
        <taxon>Papilionoideae</taxon>
        <taxon>50 kb inversion clade</taxon>
        <taxon>NPAAA clade</taxon>
        <taxon>indigoferoid/millettioid clade</taxon>
        <taxon>Phaseoleae</taxon>
        <taxon>Mucuna</taxon>
    </lineage>
</organism>
<accession>A0A371H4P7</accession>
<proteinExistence type="predicted"/>
<gene>
    <name evidence="1" type="ORF">CR513_19387</name>
</gene>
<sequence length="109" mass="12777">MSAKKYDVLFVCLNDKNYLAWEVKDAQVMTWTLGSIDPIIVLNLRPYQTATTMWAYLKRVYSQNNSNLMHRDLVPSLDAFGYMPLIYYVKNNVFLHSLSLKNKNHPLFL</sequence>
<comment type="caution">
    <text evidence="1">The sequence shown here is derived from an EMBL/GenBank/DDBJ whole genome shotgun (WGS) entry which is preliminary data.</text>
</comment>
<name>A0A371H4P7_MUCPR</name>
<keyword evidence="2" id="KW-1185">Reference proteome</keyword>